<comment type="caution">
    <text evidence="1">The sequence shown here is derived from an EMBL/GenBank/DDBJ whole genome shotgun (WGS) entry which is preliminary data.</text>
</comment>
<accession>A0A4R9GGZ7</accession>
<dbReference type="OrthoDB" id="329033at2"/>
<name>A0A4R9GGZ7_9LEPT</name>
<reference evidence="1" key="1">
    <citation type="journal article" date="2019" name="PLoS Negl. Trop. Dis.">
        <title>Revisiting the worldwide diversity of Leptospira species in the environment.</title>
        <authorList>
            <person name="Vincent A.T."/>
            <person name="Schiettekatte O."/>
            <person name="Bourhy P."/>
            <person name="Veyrier F.J."/>
            <person name="Picardeau M."/>
        </authorList>
    </citation>
    <scope>NUCLEOTIDE SEQUENCE [LARGE SCALE GENOMIC DNA]</scope>
    <source>
        <strain evidence="1">SSW15</strain>
    </source>
</reference>
<evidence type="ECO:0000313" key="1">
    <source>
        <dbReference type="EMBL" id="TGK12004.1"/>
    </source>
</evidence>
<dbReference type="Gene3D" id="6.10.140.1220">
    <property type="match status" value="1"/>
</dbReference>
<dbReference type="InterPro" id="IPR021577">
    <property type="entry name" value="DUF3209"/>
</dbReference>
<organism evidence="1 2">
    <name type="scientific">Leptospira fletcheri</name>
    <dbReference type="NCBI Taxonomy" id="2484981"/>
    <lineage>
        <taxon>Bacteria</taxon>
        <taxon>Pseudomonadati</taxon>
        <taxon>Spirochaetota</taxon>
        <taxon>Spirochaetia</taxon>
        <taxon>Leptospirales</taxon>
        <taxon>Leptospiraceae</taxon>
        <taxon>Leptospira</taxon>
    </lineage>
</organism>
<dbReference type="Proteomes" id="UP000298458">
    <property type="component" value="Unassembled WGS sequence"/>
</dbReference>
<keyword evidence="2" id="KW-1185">Reference proteome</keyword>
<evidence type="ECO:0000313" key="2">
    <source>
        <dbReference type="Proteomes" id="UP000298458"/>
    </source>
</evidence>
<dbReference type="RefSeq" id="WP_135767407.1">
    <property type="nucleotide sequence ID" value="NZ_RQET01000004.1"/>
</dbReference>
<gene>
    <name evidence="1" type="ORF">EHO60_06950</name>
</gene>
<dbReference type="AlphaFoldDB" id="A0A4R9GGZ7"/>
<protein>
    <submittedName>
        <fullName evidence="1">DUF3209 family protein</fullName>
    </submittedName>
</protein>
<dbReference type="EMBL" id="RQET01000004">
    <property type="protein sequence ID" value="TGK12004.1"/>
    <property type="molecule type" value="Genomic_DNA"/>
</dbReference>
<proteinExistence type="predicted"/>
<dbReference type="Pfam" id="PF11483">
    <property type="entry name" value="DUF3209"/>
    <property type="match status" value="1"/>
</dbReference>
<sequence length="124" mass="14087">MACHEIAALRLGMMNILGLQDEAVRIHEINEIGQNVIATPGPIRSLSEAKDFQSLMRFYEGSLTELEEKIASLGPTDPKLSYYRSLLILTKKVELELKSTFRNLNVLFNDLEEMHDLVHEIYPG</sequence>